<dbReference type="SUPFAM" id="SSF53850">
    <property type="entry name" value="Periplasmic binding protein-like II"/>
    <property type="match status" value="1"/>
</dbReference>
<proteinExistence type="predicted"/>
<reference evidence="3" key="1">
    <citation type="journal article" date="2019" name="Int. J. Syst. Evol. Microbiol.">
        <title>The Global Catalogue of Microorganisms (GCM) 10K type strain sequencing project: providing services to taxonomists for standard genome sequencing and annotation.</title>
        <authorList>
            <consortium name="The Broad Institute Genomics Platform"/>
            <consortium name="The Broad Institute Genome Sequencing Center for Infectious Disease"/>
            <person name="Wu L."/>
            <person name="Ma J."/>
        </authorList>
    </citation>
    <scope>NUCLEOTIDE SEQUENCE [LARGE SCALE GENOMIC DNA]</scope>
    <source>
        <strain evidence="3">JCM 15577</strain>
    </source>
</reference>
<dbReference type="PANTHER" id="PTHR30632:SF11">
    <property type="entry name" value="BLR4797 PROTEIN"/>
    <property type="match status" value="1"/>
</dbReference>
<sequence>MRAISSMATRLVLADVMAAAAARGLPTVEVASVGGVDAAARVAAGEQFDLVFLAEGALTKLADAGHVVAASVTPLALSQVAVAVPSGTDEGATAPAGPAFTDAAGVREAIRGAARVGYSTGPSGTALVRMIDEWGMTPEMHDRLVQSRPGVPVASALAAGEVDLGFQQLSELVGAPGVTILGTLPADCAIDTVFAGAVATTAADPGGAAAVLAFVCSDAVRDIVTAHSFSPAR</sequence>
<name>A0ABP4UBY0_9MICO</name>
<dbReference type="RefSeq" id="WP_344072289.1">
    <property type="nucleotide sequence ID" value="NZ_BAAAPL010000002.1"/>
</dbReference>
<dbReference type="Pfam" id="PF13531">
    <property type="entry name" value="SBP_bac_11"/>
    <property type="match status" value="1"/>
</dbReference>
<keyword evidence="1" id="KW-0732">Signal</keyword>
<dbReference type="PANTHER" id="PTHR30632">
    <property type="entry name" value="MOLYBDATE-BINDING PERIPLASMIC PROTEIN"/>
    <property type="match status" value="1"/>
</dbReference>
<evidence type="ECO:0000313" key="2">
    <source>
        <dbReference type="EMBL" id="GAA1702611.1"/>
    </source>
</evidence>
<evidence type="ECO:0000313" key="3">
    <source>
        <dbReference type="Proteomes" id="UP001501690"/>
    </source>
</evidence>
<dbReference type="Proteomes" id="UP001501690">
    <property type="component" value="Unassembled WGS sequence"/>
</dbReference>
<evidence type="ECO:0000256" key="1">
    <source>
        <dbReference type="SAM" id="SignalP"/>
    </source>
</evidence>
<comment type="caution">
    <text evidence="2">The sequence shown here is derived from an EMBL/GenBank/DDBJ whole genome shotgun (WGS) entry which is preliminary data.</text>
</comment>
<dbReference type="InterPro" id="IPR050682">
    <property type="entry name" value="ModA/WtpA"/>
</dbReference>
<organism evidence="2 3">
    <name type="scientific">Microbacterium sediminicola</name>
    <dbReference type="NCBI Taxonomy" id="415210"/>
    <lineage>
        <taxon>Bacteria</taxon>
        <taxon>Bacillati</taxon>
        <taxon>Actinomycetota</taxon>
        <taxon>Actinomycetes</taxon>
        <taxon>Micrococcales</taxon>
        <taxon>Microbacteriaceae</taxon>
        <taxon>Microbacterium</taxon>
    </lineage>
</organism>
<keyword evidence="3" id="KW-1185">Reference proteome</keyword>
<feature type="signal peptide" evidence="1">
    <location>
        <begin position="1"/>
        <end position="21"/>
    </location>
</feature>
<dbReference type="EMBL" id="BAAAPL010000002">
    <property type="protein sequence ID" value="GAA1702611.1"/>
    <property type="molecule type" value="Genomic_DNA"/>
</dbReference>
<gene>
    <name evidence="2" type="ORF">GCM10009808_20720</name>
</gene>
<feature type="chain" id="PRO_5045793249" evidence="1">
    <location>
        <begin position="22"/>
        <end position="233"/>
    </location>
</feature>
<protein>
    <submittedName>
        <fullName evidence="2">Molybdate ABC transporter substrate-binding protein</fullName>
    </submittedName>
</protein>
<accession>A0ABP4UBY0</accession>
<dbReference type="Gene3D" id="3.40.190.10">
    <property type="entry name" value="Periplasmic binding protein-like II"/>
    <property type="match status" value="2"/>
</dbReference>